<dbReference type="InterPro" id="IPR011989">
    <property type="entry name" value="ARM-like"/>
</dbReference>
<protein>
    <recommendedName>
        <fullName evidence="1">U-box domain-containing protein</fullName>
    </recommendedName>
</protein>
<dbReference type="SUPFAM" id="SSF48371">
    <property type="entry name" value="ARM repeat"/>
    <property type="match status" value="1"/>
</dbReference>
<evidence type="ECO:0000259" key="1">
    <source>
        <dbReference type="Pfam" id="PF25598"/>
    </source>
</evidence>
<proteinExistence type="predicted"/>
<dbReference type="Gene3D" id="1.25.10.10">
    <property type="entry name" value="Leucine-rich Repeat Variant"/>
    <property type="match status" value="1"/>
</dbReference>
<reference evidence="2" key="1">
    <citation type="submission" date="2018-01" db="EMBL/GenBank/DDBJ databases">
        <authorList>
            <person name="Mao J.F."/>
        </authorList>
    </citation>
    <scope>NUCLEOTIDE SEQUENCE</scope>
    <source>
        <strain evidence="2">Huo1</strain>
        <tissue evidence="2">Leaf</tissue>
    </source>
</reference>
<organism evidence="2">
    <name type="scientific">Salvia splendens</name>
    <name type="common">Scarlet sage</name>
    <dbReference type="NCBI Taxonomy" id="180675"/>
    <lineage>
        <taxon>Eukaryota</taxon>
        <taxon>Viridiplantae</taxon>
        <taxon>Streptophyta</taxon>
        <taxon>Embryophyta</taxon>
        <taxon>Tracheophyta</taxon>
        <taxon>Spermatophyta</taxon>
        <taxon>Magnoliopsida</taxon>
        <taxon>eudicotyledons</taxon>
        <taxon>Gunneridae</taxon>
        <taxon>Pentapetalae</taxon>
        <taxon>asterids</taxon>
        <taxon>lamiids</taxon>
        <taxon>Lamiales</taxon>
        <taxon>Lamiaceae</taxon>
        <taxon>Nepetoideae</taxon>
        <taxon>Mentheae</taxon>
        <taxon>Salviinae</taxon>
        <taxon>Salvia</taxon>
        <taxon>Salvia subgen. Calosphace</taxon>
        <taxon>core Calosphace</taxon>
    </lineage>
</organism>
<sequence length="335" mass="35542">MPAGLEPLDIGVQFLTISVARFPWSSCATLSPSALVNLRSLRIESWVATGNTTCPADSGMVRREPLVRSGADSDSEAACRAYTRSSLLSQASSGSGSFSVRLSALRRLRGLARESEKETDLLLLLSGEFTVHSSIDVRVNSAALIESIAAGLRSPDLRSQLSGAEGVFKGIVGLLNYPAAYPRAVKVGIKALFALCLVKQHRERAVAAGAAEALVDKLSEYEKCDAERALATVELLCRIPSGCAAFAAHALTAPLLVKTILKISDRATEYAAGALLSLCSASEQAKCEAVAAGVLTQLLLLVQSDCTERAKRKAQTLLKSLRDSWPHHDSIAKHG</sequence>
<comment type="caution">
    <text evidence="2">The sequence shown here is derived from an EMBL/GenBank/DDBJ whole genome shotgun (WGS) entry which is preliminary data.</text>
</comment>
<accession>A0A8X8ZL51</accession>
<dbReference type="PANTHER" id="PTHR47873:SF1">
    <property type="entry name" value="ARM REPEAT SUPERFAMILY PROTEIN"/>
    <property type="match status" value="1"/>
</dbReference>
<name>A0A8X8ZL51_SALSN</name>
<dbReference type="Proteomes" id="UP000298416">
    <property type="component" value="Unassembled WGS sequence"/>
</dbReference>
<dbReference type="PANTHER" id="PTHR47873">
    <property type="entry name" value="ARM REPEAT SUPERFAMILY PROTEIN"/>
    <property type="match status" value="1"/>
</dbReference>
<reference evidence="2" key="2">
    <citation type="submission" date="2020-08" db="EMBL/GenBank/DDBJ databases">
        <title>Plant Genome Project.</title>
        <authorList>
            <person name="Zhang R.-G."/>
        </authorList>
    </citation>
    <scope>NUCLEOTIDE SEQUENCE</scope>
    <source>
        <strain evidence="2">Huo1</strain>
        <tissue evidence="2">Leaf</tissue>
    </source>
</reference>
<dbReference type="Pfam" id="PF25598">
    <property type="entry name" value="ARM_PUB"/>
    <property type="match status" value="1"/>
</dbReference>
<evidence type="ECO:0000313" key="2">
    <source>
        <dbReference type="EMBL" id="KAG6408972.1"/>
    </source>
</evidence>
<feature type="domain" description="U-box" evidence="1">
    <location>
        <begin position="133"/>
        <end position="332"/>
    </location>
</feature>
<evidence type="ECO:0000313" key="3">
    <source>
        <dbReference type="Proteomes" id="UP000298416"/>
    </source>
</evidence>
<gene>
    <name evidence="2" type="ORF">SASPL_132000</name>
</gene>
<dbReference type="InterPro" id="IPR016024">
    <property type="entry name" value="ARM-type_fold"/>
</dbReference>
<dbReference type="InterPro" id="IPR058678">
    <property type="entry name" value="ARM_PUB"/>
</dbReference>
<keyword evidence="3" id="KW-1185">Reference proteome</keyword>
<dbReference type="EMBL" id="PNBA02000011">
    <property type="protein sequence ID" value="KAG6408972.1"/>
    <property type="molecule type" value="Genomic_DNA"/>
</dbReference>
<dbReference type="AlphaFoldDB" id="A0A8X8ZL51"/>